<keyword evidence="3" id="KW-1185">Reference proteome</keyword>
<dbReference type="OrthoDB" id="1850059at2"/>
<dbReference type="RefSeq" id="WP_031473760.1">
    <property type="nucleotide sequence ID" value="NZ_FOIL01000002.1"/>
</dbReference>
<dbReference type="AlphaFoldDB" id="A0A1I0AG55"/>
<reference evidence="3 4" key="1">
    <citation type="submission" date="2016-10" db="EMBL/GenBank/DDBJ databases">
        <authorList>
            <person name="de Groot N.N."/>
        </authorList>
    </citation>
    <scope>NUCLEOTIDE SEQUENCE [LARGE SCALE GENOMIC DNA]</scope>
    <source>
        <strain evidence="2 4">F</strain>
        <strain evidence="1 3">KH1P1</strain>
    </source>
</reference>
<dbReference type="SUPFAM" id="SSF54593">
    <property type="entry name" value="Glyoxalase/Bleomycin resistance protein/Dihydroxybiphenyl dioxygenase"/>
    <property type="match status" value="1"/>
</dbReference>
<sequence length="125" mass="13740">MKITTFDPIIYSNKADDIIRVFEDLGFAKTHAPVTETEKGDVSSVRMKHENGYHVDVAAALNDVPGDVTLIRMNVDNFAEAYDILTAHGFTNTRGDKTLDTKSAKAATMVSPSGFRIALVEHIKK</sequence>
<dbReference type="Proteomes" id="UP000199820">
    <property type="component" value="Unassembled WGS sequence"/>
</dbReference>
<organism evidence="1 3">
    <name type="scientific">[Clostridium] aminophilum</name>
    <dbReference type="NCBI Taxonomy" id="1526"/>
    <lineage>
        <taxon>Bacteria</taxon>
        <taxon>Bacillati</taxon>
        <taxon>Bacillota</taxon>
        <taxon>Clostridia</taxon>
        <taxon>Lachnospirales</taxon>
        <taxon>Lachnospiraceae</taxon>
    </lineage>
</organism>
<evidence type="ECO:0000313" key="4">
    <source>
        <dbReference type="Proteomes" id="UP000214760"/>
    </source>
</evidence>
<accession>A0A1I0AG55</accession>
<evidence type="ECO:0000313" key="1">
    <source>
        <dbReference type="EMBL" id="SES92805.1"/>
    </source>
</evidence>
<evidence type="ECO:0008006" key="5">
    <source>
        <dbReference type="Google" id="ProtNLM"/>
    </source>
</evidence>
<dbReference type="EMBL" id="FOIL01000002">
    <property type="protein sequence ID" value="SES92805.1"/>
    <property type="molecule type" value="Genomic_DNA"/>
</dbReference>
<gene>
    <name evidence="2" type="ORF">SAMN02910262_02198</name>
    <name evidence="1" type="ORF">SAMN04487771_10029</name>
</gene>
<dbReference type="EMBL" id="FOZC01000014">
    <property type="protein sequence ID" value="SFR85232.1"/>
    <property type="molecule type" value="Genomic_DNA"/>
</dbReference>
<evidence type="ECO:0000313" key="2">
    <source>
        <dbReference type="EMBL" id="SFR85232.1"/>
    </source>
</evidence>
<dbReference type="InterPro" id="IPR029068">
    <property type="entry name" value="Glyas_Bleomycin-R_OHBP_Dase"/>
</dbReference>
<protein>
    <recommendedName>
        <fullName evidence="5">VOC domain-containing protein</fullName>
    </recommendedName>
</protein>
<dbReference type="Gene3D" id="3.10.180.10">
    <property type="entry name" value="2,3-Dihydroxybiphenyl 1,2-Dioxygenase, domain 1"/>
    <property type="match status" value="1"/>
</dbReference>
<proteinExistence type="predicted"/>
<name>A0A1I0AG55_9FIRM</name>
<evidence type="ECO:0000313" key="3">
    <source>
        <dbReference type="Proteomes" id="UP000199820"/>
    </source>
</evidence>
<dbReference type="Proteomes" id="UP000214760">
    <property type="component" value="Unassembled WGS sequence"/>
</dbReference>